<evidence type="ECO:0000259" key="1">
    <source>
        <dbReference type="Pfam" id="PF20703"/>
    </source>
</evidence>
<dbReference type="EMBL" id="FWXV01000014">
    <property type="protein sequence ID" value="SMD26488.1"/>
    <property type="molecule type" value="Genomic_DNA"/>
</dbReference>
<dbReference type="InterPro" id="IPR009003">
    <property type="entry name" value="Peptidase_S1_PA"/>
</dbReference>
<dbReference type="RefSeq" id="WP_143447156.1">
    <property type="nucleotide sequence ID" value="NZ_FWXV01000014.1"/>
</dbReference>
<feature type="non-terminal residue" evidence="2">
    <location>
        <position position="768"/>
    </location>
</feature>
<organism evidence="2 3">
    <name type="scientific">Kibdelosporangium aridum</name>
    <dbReference type="NCBI Taxonomy" id="2030"/>
    <lineage>
        <taxon>Bacteria</taxon>
        <taxon>Bacillati</taxon>
        <taxon>Actinomycetota</taxon>
        <taxon>Actinomycetes</taxon>
        <taxon>Pseudonocardiales</taxon>
        <taxon>Pseudonocardiaceae</taxon>
        <taxon>Kibdelosporangium</taxon>
    </lineage>
</organism>
<dbReference type="Pfam" id="PF13365">
    <property type="entry name" value="Trypsin_2"/>
    <property type="match status" value="1"/>
</dbReference>
<evidence type="ECO:0000313" key="3">
    <source>
        <dbReference type="Proteomes" id="UP000192674"/>
    </source>
</evidence>
<dbReference type="InterPro" id="IPR027417">
    <property type="entry name" value="P-loop_NTPase"/>
</dbReference>
<evidence type="ECO:0000313" key="2">
    <source>
        <dbReference type="EMBL" id="SMD26488.1"/>
    </source>
</evidence>
<proteinExistence type="predicted"/>
<keyword evidence="3" id="KW-1185">Reference proteome</keyword>
<reference evidence="2 3" key="1">
    <citation type="submission" date="2017-04" db="EMBL/GenBank/DDBJ databases">
        <authorList>
            <person name="Afonso C.L."/>
            <person name="Miller P.J."/>
            <person name="Scott M.A."/>
            <person name="Spackman E."/>
            <person name="Goraichik I."/>
            <person name="Dimitrov K.M."/>
            <person name="Suarez D.L."/>
            <person name="Swayne D.E."/>
        </authorList>
    </citation>
    <scope>NUCLEOTIDE SEQUENCE [LARGE SCALE GENOMIC DNA]</scope>
    <source>
        <strain evidence="2 3">DSM 43828</strain>
    </source>
</reference>
<sequence>MSSANARAQKPEWLVRVPGDGGAVAGAGVLIDQYHVVTCAHVVANQFGEPSPTAGTGPAPNDAATVEFPFSGSAAVRRVAQVVEWQPIAEDLSGDAAVLRLAEPVVATAAPLAFPSSVLGHRFSVHGFPSGDSAARYVTGRLGGASGPTGDWLQLDADSGVGWAVERGFSGAPVFDHDVGAVVGIVVMTDAHRSGHMLPMSALRSWWPWLLDRRVEDASWTAHWLPRARGSERQSDTGVWYFTGRDAARQRVCDWLADPTAPALVVTGGPGTGKSALLAHLLVTANPAWADVVPTSGPRPPVGAFDVAIHISGLSGDDVVRQVADAVGLDVATAPELLAAMRQRRQAGQMPVVMVADAVEEAASVAEARQIAVLLRNLAGTGAARVLAGVRTAPSGTKRAEILGAFGSIPRLPLESRAFQRNEDVADYVCLRLTHDDFQSRYRNRPPGELRRISWAIARRARYNFLIAQLTTLWLTQATTPPLNIGEPGWERILPETVGEAMEEYLRHCGADPELVRRILTALAFSRGSGLPFGCSWLTISDALHPAHTHTLADLETVFHSAANYLIERTDDGNEQASYRLYHHALDEHLRDHCTKYTPQPNPHQAIVRALIDALPVREHGRDWATADAYTRTHLAGHAVEAQQLDTVLDDPSFLLYAEPGPLLTALSHARTEEGQLVASTYRLSQHQHRHRHPVDRCRILALDAARLGANELQHRINTAQKHLMAPDQVIWRVRFATGSRLPTAAIATLTGHTNEVNAVAVTELDGR</sequence>
<name>A0A1W2FXZ1_KIBAR</name>
<dbReference type="SUPFAM" id="SSF52540">
    <property type="entry name" value="P-loop containing nucleoside triphosphate hydrolases"/>
    <property type="match status" value="1"/>
</dbReference>
<dbReference type="Pfam" id="PF20703">
    <property type="entry name" value="nSTAND1"/>
    <property type="match status" value="1"/>
</dbReference>
<feature type="domain" description="Novel STAND NTPase 1" evidence="1">
    <location>
        <begin position="241"/>
        <end position="392"/>
    </location>
</feature>
<dbReference type="InterPro" id="IPR049052">
    <property type="entry name" value="nSTAND1"/>
</dbReference>
<gene>
    <name evidence="2" type="ORF">SAMN05661093_10071</name>
</gene>
<dbReference type="SUPFAM" id="SSF50494">
    <property type="entry name" value="Trypsin-like serine proteases"/>
    <property type="match status" value="1"/>
</dbReference>
<dbReference type="PANTHER" id="PTHR10039">
    <property type="entry name" value="AMELOGENIN"/>
    <property type="match status" value="1"/>
</dbReference>
<dbReference type="AlphaFoldDB" id="A0A1W2FXZ1"/>
<dbReference type="OrthoDB" id="218695at2"/>
<dbReference type="Gene3D" id="2.40.10.120">
    <property type="match status" value="1"/>
</dbReference>
<accession>A0A1W2FXZ1</accession>
<dbReference type="PANTHER" id="PTHR10039:SF16">
    <property type="entry name" value="GPI INOSITOL-DEACYLASE"/>
    <property type="match status" value="1"/>
</dbReference>
<protein>
    <submittedName>
        <fullName evidence="2">AAA ATPase domain-containing protein</fullName>
    </submittedName>
</protein>
<dbReference type="Proteomes" id="UP000192674">
    <property type="component" value="Unassembled WGS sequence"/>
</dbReference>